<dbReference type="Pfam" id="PF13328">
    <property type="entry name" value="HD_4"/>
    <property type="match status" value="1"/>
</dbReference>
<dbReference type="Proteomes" id="UP000253314">
    <property type="component" value="Unassembled WGS sequence"/>
</dbReference>
<proteinExistence type="predicted"/>
<dbReference type="SMART" id="SM00471">
    <property type="entry name" value="HDc"/>
    <property type="match status" value="1"/>
</dbReference>
<dbReference type="InterPro" id="IPR003607">
    <property type="entry name" value="HD/PDEase_dom"/>
</dbReference>
<feature type="domain" description="HD/PDEase" evidence="1">
    <location>
        <begin position="23"/>
        <end position="130"/>
    </location>
</feature>
<dbReference type="Gene3D" id="1.10.3210.10">
    <property type="entry name" value="Hypothetical protein af1432"/>
    <property type="match status" value="1"/>
</dbReference>
<dbReference type="SUPFAM" id="SSF109604">
    <property type="entry name" value="HD-domain/PDEase-like"/>
    <property type="match status" value="1"/>
</dbReference>
<keyword evidence="2" id="KW-0378">Hydrolase</keyword>
<protein>
    <submittedName>
        <fullName evidence="2">Phosphohydrolase</fullName>
    </submittedName>
</protein>
<evidence type="ECO:0000313" key="2">
    <source>
        <dbReference type="EMBL" id="RBW71030.1"/>
    </source>
</evidence>
<comment type="caution">
    <text evidence="2">The sequence shown here is derived from an EMBL/GenBank/DDBJ whole genome shotgun (WGS) entry which is preliminary data.</text>
</comment>
<evidence type="ECO:0000259" key="1">
    <source>
        <dbReference type="SMART" id="SM00471"/>
    </source>
</evidence>
<sequence>MSIVTQAIELAAKAHENQYRKSTTIPYISHPFTVGMLLLKAGCREEVVAAGILHDVIEDTEVTINEIKHQFGDEVAKIVLGCSEPDKSKSWEERKRHTIIYLKTASYDIKLVACADKLHNLSTIMDASKQQGERVWDRFKRGKEQQAWYYKNVLKSLLWGLTTEQKEAFLFQELQLTIEQVFN</sequence>
<accession>A0A366XXB1</accession>
<dbReference type="RefSeq" id="WP_113804510.1">
    <property type="nucleotide sequence ID" value="NZ_QOCW01000002.1"/>
</dbReference>
<dbReference type="OrthoDB" id="9802385at2"/>
<gene>
    <name evidence="2" type="ORF">DS031_03295</name>
</gene>
<keyword evidence="3" id="KW-1185">Reference proteome</keyword>
<name>A0A366XXB1_9BACI</name>
<evidence type="ECO:0000313" key="3">
    <source>
        <dbReference type="Proteomes" id="UP000253314"/>
    </source>
</evidence>
<dbReference type="PANTHER" id="PTHR46246:SF1">
    <property type="entry name" value="GUANOSINE-3',5'-BIS(DIPHOSPHATE) 3'-PYROPHOSPHOHYDROLASE MESH1"/>
    <property type="match status" value="1"/>
</dbReference>
<dbReference type="InterPro" id="IPR052194">
    <property type="entry name" value="MESH1"/>
</dbReference>
<dbReference type="AlphaFoldDB" id="A0A366XXB1"/>
<dbReference type="EMBL" id="QOCW01000002">
    <property type="protein sequence ID" value="RBW71030.1"/>
    <property type="molecule type" value="Genomic_DNA"/>
</dbReference>
<organism evidence="2 3">
    <name type="scientific">Bacillus taeanensis</name>
    <dbReference type="NCBI Taxonomy" id="273032"/>
    <lineage>
        <taxon>Bacteria</taxon>
        <taxon>Bacillati</taxon>
        <taxon>Bacillota</taxon>
        <taxon>Bacilli</taxon>
        <taxon>Bacillales</taxon>
        <taxon>Bacillaceae</taxon>
        <taxon>Bacillus</taxon>
    </lineage>
</organism>
<reference evidence="2 3" key="1">
    <citation type="submission" date="2018-07" db="EMBL/GenBank/DDBJ databases">
        <title>Lottiidibacillus patelloidae gen. nov., sp. nov., isolated from the intestinal tract of a marine limpet and the reclassification of B. taeanensis BH030017T, B. algicola KMM 3737T and B. hwajinpoensis SW-72T as genus Lottiidibacillus.</title>
        <authorList>
            <person name="Liu R."/>
            <person name="Huang Z."/>
        </authorList>
    </citation>
    <scope>NUCLEOTIDE SEQUENCE [LARGE SCALE GENOMIC DNA]</scope>
    <source>
        <strain evidence="2 3">BH030017</strain>
    </source>
</reference>
<dbReference type="PANTHER" id="PTHR46246">
    <property type="entry name" value="GUANOSINE-3',5'-BIS(DIPHOSPHATE) 3'-PYROPHOSPHOHYDROLASE MESH1"/>
    <property type="match status" value="1"/>
</dbReference>
<dbReference type="GO" id="GO:0008893">
    <property type="term" value="F:guanosine-3',5'-bis(diphosphate) 3'-diphosphatase activity"/>
    <property type="evidence" value="ECO:0007669"/>
    <property type="project" value="TreeGrafter"/>
</dbReference>